<dbReference type="InterPro" id="IPR033985">
    <property type="entry name" value="SusD-like_N"/>
</dbReference>
<evidence type="ECO:0000256" key="3">
    <source>
        <dbReference type="ARBA" id="ARBA00022729"/>
    </source>
</evidence>
<dbReference type="RefSeq" id="WP_119053098.1">
    <property type="nucleotide sequence ID" value="NZ_CP032157.1"/>
</dbReference>
<evidence type="ECO:0000313" key="8">
    <source>
        <dbReference type="EMBL" id="AXY77222.1"/>
    </source>
</evidence>
<feature type="domain" description="SusD-like N-terminal" evidence="7">
    <location>
        <begin position="42"/>
        <end position="226"/>
    </location>
</feature>
<dbReference type="Gene3D" id="1.25.40.390">
    <property type="match status" value="1"/>
</dbReference>
<dbReference type="InterPro" id="IPR011990">
    <property type="entry name" value="TPR-like_helical_dom_sf"/>
</dbReference>
<evidence type="ECO:0000256" key="1">
    <source>
        <dbReference type="ARBA" id="ARBA00004442"/>
    </source>
</evidence>
<accession>A0A3B7MRT5</accession>
<gene>
    <name evidence="8" type="ORF">D3H65_25980</name>
</gene>
<feature type="domain" description="RagB/SusD" evidence="6">
    <location>
        <begin position="323"/>
        <end position="487"/>
    </location>
</feature>
<name>A0A3B7MRT5_9BACT</name>
<evidence type="ECO:0000259" key="7">
    <source>
        <dbReference type="Pfam" id="PF14322"/>
    </source>
</evidence>
<protein>
    <submittedName>
        <fullName evidence="8">RagB/SusD family nutrient uptake outer membrane protein</fullName>
    </submittedName>
</protein>
<reference evidence="8 9" key="1">
    <citation type="submission" date="2018-09" db="EMBL/GenBank/DDBJ databases">
        <title>Genome sequencing of strain 6GH32-13.</title>
        <authorList>
            <person name="Weon H.-Y."/>
            <person name="Heo J."/>
            <person name="Kwon S.-W."/>
        </authorList>
    </citation>
    <scope>NUCLEOTIDE SEQUENCE [LARGE SCALE GENOMIC DNA]</scope>
    <source>
        <strain evidence="8 9">5GH32-13</strain>
    </source>
</reference>
<dbReference type="PROSITE" id="PS51257">
    <property type="entry name" value="PROKAR_LIPOPROTEIN"/>
    <property type="match status" value="1"/>
</dbReference>
<dbReference type="Pfam" id="PF14322">
    <property type="entry name" value="SusD-like_3"/>
    <property type="match status" value="1"/>
</dbReference>
<evidence type="ECO:0000256" key="2">
    <source>
        <dbReference type="ARBA" id="ARBA00006275"/>
    </source>
</evidence>
<keyword evidence="9" id="KW-1185">Reference proteome</keyword>
<dbReference type="KEGG" id="pseg:D3H65_25980"/>
<evidence type="ECO:0000313" key="9">
    <source>
        <dbReference type="Proteomes" id="UP000263900"/>
    </source>
</evidence>
<comment type="similarity">
    <text evidence="2">Belongs to the SusD family.</text>
</comment>
<dbReference type="EMBL" id="CP032157">
    <property type="protein sequence ID" value="AXY77222.1"/>
    <property type="molecule type" value="Genomic_DNA"/>
</dbReference>
<dbReference type="CDD" id="cd08977">
    <property type="entry name" value="SusD"/>
    <property type="match status" value="1"/>
</dbReference>
<comment type="subcellular location">
    <subcellularLocation>
        <location evidence="1">Cell outer membrane</location>
    </subcellularLocation>
</comment>
<evidence type="ECO:0000259" key="6">
    <source>
        <dbReference type="Pfam" id="PF07980"/>
    </source>
</evidence>
<dbReference type="SUPFAM" id="SSF48452">
    <property type="entry name" value="TPR-like"/>
    <property type="match status" value="1"/>
</dbReference>
<dbReference type="OrthoDB" id="1080118at2"/>
<dbReference type="Proteomes" id="UP000263900">
    <property type="component" value="Chromosome"/>
</dbReference>
<evidence type="ECO:0000256" key="5">
    <source>
        <dbReference type="ARBA" id="ARBA00023237"/>
    </source>
</evidence>
<evidence type="ECO:0000256" key="4">
    <source>
        <dbReference type="ARBA" id="ARBA00023136"/>
    </source>
</evidence>
<dbReference type="InterPro" id="IPR012944">
    <property type="entry name" value="SusD_RagB_dom"/>
</dbReference>
<dbReference type="Gene3D" id="2.20.20.130">
    <property type="match status" value="1"/>
</dbReference>
<organism evidence="8 9">
    <name type="scientific">Paraflavitalea soli</name>
    <dbReference type="NCBI Taxonomy" id="2315862"/>
    <lineage>
        <taxon>Bacteria</taxon>
        <taxon>Pseudomonadati</taxon>
        <taxon>Bacteroidota</taxon>
        <taxon>Chitinophagia</taxon>
        <taxon>Chitinophagales</taxon>
        <taxon>Chitinophagaceae</taxon>
        <taxon>Paraflavitalea</taxon>
    </lineage>
</organism>
<keyword evidence="4" id="KW-0472">Membrane</keyword>
<sequence>MNNTLRIFMTGLFALGLFSCKKTLDVVPTNQVNANESIKTPADAQIMINGIVRSMSSADYYGRNFILYGDAKGGDMTIPSQGRGNDALYTFNHSATSGSYSGYWSQIYFSLLQVNNLLVNIGQLEAAGATGYNSYKGQALTLRAIMYFDLVRLYGKSYDLDKNAYGVPNVTTPLKSTAQPLRNTVNENYNQILSDLKTAAPLLGKAKSNGFVNYYGNLAMQARVYLYMKDYPNALKAAEEIITSNVYTLYSNAAWVDSWKAQYGSESIFEIGVYPLEGDLGAGSIGAYLRKKGDGGSTILGWFIASDYFLARLKEDVADVRWGVMNDDEFSTSGNPRKGALYKYSGSIALAGDGKATATAVNLKLIRLSEVYLIAAEAALPTDALKAATYLNAIRKRAPNVVPATAATVTLDMILDERSKELFGEGQRFFDMIRLNKTITFNDEILGLSVATRPKTIDRTFFKTLLPISQAEINANPGILAQQNPQY</sequence>
<keyword evidence="3" id="KW-0732">Signal</keyword>
<dbReference type="Pfam" id="PF07980">
    <property type="entry name" value="SusD_RagB"/>
    <property type="match status" value="1"/>
</dbReference>
<dbReference type="Gene3D" id="1.25.40.900">
    <property type="match status" value="1"/>
</dbReference>
<keyword evidence="5" id="KW-0998">Cell outer membrane</keyword>
<dbReference type="AlphaFoldDB" id="A0A3B7MRT5"/>
<proteinExistence type="inferred from homology"/>
<dbReference type="GO" id="GO:0009279">
    <property type="term" value="C:cell outer membrane"/>
    <property type="evidence" value="ECO:0007669"/>
    <property type="project" value="UniProtKB-SubCell"/>
</dbReference>